<dbReference type="SUPFAM" id="SSF51556">
    <property type="entry name" value="Metallo-dependent hydrolases"/>
    <property type="match status" value="1"/>
</dbReference>
<dbReference type="GO" id="GO:0004527">
    <property type="term" value="F:exonuclease activity"/>
    <property type="evidence" value="ECO:0007669"/>
    <property type="project" value="UniProtKB-KW"/>
</dbReference>
<keyword evidence="6" id="KW-0460">Magnesium</keyword>
<dbReference type="AlphaFoldDB" id="A0A1T4MQ21"/>
<dbReference type="InterPro" id="IPR050891">
    <property type="entry name" value="TatD-type_Hydrolase"/>
</dbReference>
<evidence type="ECO:0000256" key="6">
    <source>
        <dbReference type="ARBA" id="ARBA00022842"/>
    </source>
</evidence>
<feature type="binding site" evidence="7">
    <location>
        <position position="143"/>
    </location>
    <ligand>
        <name>a divalent metal cation</name>
        <dbReference type="ChEBI" id="CHEBI:60240"/>
        <label>2</label>
    </ligand>
</feature>
<keyword evidence="4 8" id="KW-0378">Hydrolase</keyword>
<feature type="binding site" evidence="7">
    <location>
        <position position="219"/>
    </location>
    <ligand>
        <name>a divalent metal cation</name>
        <dbReference type="ChEBI" id="CHEBI:60240"/>
        <label>1</label>
    </ligand>
</feature>
<keyword evidence="5" id="KW-0269">Exonuclease</keyword>
<dbReference type="PANTHER" id="PTHR10060">
    <property type="entry name" value="TATD FAMILY DEOXYRIBONUCLEASE"/>
    <property type="match status" value="1"/>
</dbReference>
<evidence type="ECO:0000256" key="7">
    <source>
        <dbReference type="PIRSR" id="PIRSR005902-1"/>
    </source>
</evidence>
<dbReference type="RefSeq" id="WP_078744468.1">
    <property type="nucleotide sequence ID" value="NZ_FUXG01000004.1"/>
</dbReference>
<dbReference type="PIRSF" id="PIRSF005902">
    <property type="entry name" value="DNase_TatD"/>
    <property type="match status" value="1"/>
</dbReference>
<dbReference type="FunFam" id="3.20.20.140:FF:000018">
    <property type="entry name" value="3'-5' ssDNA/RNA exonuclease TatD"/>
    <property type="match status" value="1"/>
</dbReference>
<evidence type="ECO:0000313" key="9">
    <source>
        <dbReference type="Proteomes" id="UP000191418"/>
    </source>
</evidence>
<dbReference type="PANTHER" id="PTHR10060:SF15">
    <property type="entry name" value="DEOXYRIBONUCLEASE TATDN1"/>
    <property type="match status" value="1"/>
</dbReference>
<dbReference type="GO" id="GO:0046872">
    <property type="term" value="F:metal ion binding"/>
    <property type="evidence" value="ECO:0007669"/>
    <property type="project" value="UniProtKB-KW"/>
</dbReference>
<keyword evidence="3 7" id="KW-0479">Metal-binding</keyword>
<dbReference type="Proteomes" id="UP000191418">
    <property type="component" value="Unassembled WGS sequence"/>
</dbReference>
<evidence type="ECO:0000256" key="4">
    <source>
        <dbReference type="ARBA" id="ARBA00022801"/>
    </source>
</evidence>
<comment type="caution">
    <text evidence="8">The sequence shown here is derived from an EMBL/GenBank/DDBJ whole genome shotgun (WGS) entry which is preliminary data.</text>
</comment>
<dbReference type="Gene3D" id="3.20.20.140">
    <property type="entry name" value="Metal-dependent hydrolases"/>
    <property type="match status" value="1"/>
</dbReference>
<feature type="binding site" evidence="7">
    <location>
        <position position="168"/>
    </location>
    <ligand>
        <name>a divalent metal cation</name>
        <dbReference type="ChEBI" id="CHEBI:60240"/>
        <label>2</label>
    </ligand>
</feature>
<dbReference type="InterPro" id="IPR018228">
    <property type="entry name" value="DNase_TatD-rel_CS"/>
</dbReference>
<evidence type="ECO:0000256" key="1">
    <source>
        <dbReference type="ARBA" id="ARBA00022490"/>
    </source>
</evidence>
<keyword evidence="1" id="KW-0963">Cytoplasm</keyword>
<name>A0A1T4MQ21_9GAMM</name>
<dbReference type="InterPro" id="IPR032466">
    <property type="entry name" value="Metal_Hydrolase"/>
</dbReference>
<dbReference type="Pfam" id="PF01026">
    <property type="entry name" value="TatD_DNase"/>
    <property type="match status" value="1"/>
</dbReference>
<dbReference type="OrthoDB" id="9810005at2"/>
<protein>
    <submittedName>
        <fullName evidence="8">Hydrolase TatD</fullName>
    </submittedName>
</protein>
<evidence type="ECO:0000256" key="5">
    <source>
        <dbReference type="ARBA" id="ARBA00022839"/>
    </source>
</evidence>
<accession>A0A1T4MQ21</accession>
<dbReference type="STRING" id="64969.SAMN02745127_00868"/>
<dbReference type="InterPro" id="IPR001130">
    <property type="entry name" value="TatD-like"/>
</dbReference>
<sequence length="275" mass="31295">MSVNTQNQLLIAPAPLVDIGVNLTNSRFSHQLDEVLTRAQQAQVKTLIVTGTSVEESEAAQVLCEKYPGQLYFTAGVHPHDSSQFQKSTYQTLFNLAQDKSCVAIGETGLDFNRNFSTPEQQVNAFERQIELAVELKKPMFLHERDAFSKQSEILRYYRDNIVDAVIHCFTGDQKALFGYLDLDCYIGITGWVCDERRGLELQQLVKNIPTARLMLETDAPYLLPRNMQPKPKSRSNEPAYLPWVLKQMSQCLNQDELSLAQQTSDNAQRFFRLP</sequence>
<dbReference type="PROSITE" id="PS01091">
    <property type="entry name" value="TATD_3"/>
    <property type="match status" value="1"/>
</dbReference>
<dbReference type="EMBL" id="MTSM01000001">
    <property type="protein sequence ID" value="OPX56940.1"/>
    <property type="molecule type" value="Genomic_DNA"/>
</dbReference>
<evidence type="ECO:0000256" key="3">
    <source>
        <dbReference type="ARBA" id="ARBA00022723"/>
    </source>
</evidence>
<proteinExistence type="predicted"/>
<dbReference type="CDD" id="cd01310">
    <property type="entry name" value="TatD_DNAse"/>
    <property type="match status" value="1"/>
</dbReference>
<reference evidence="8 9" key="1">
    <citation type="submission" date="2017-01" db="EMBL/GenBank/DDBJ databases">
        <title>Genome Sequencing of a Marine Spirillum, Oceanospirillum multiglobuliferum ATCC 33336, from Japan.</title>
        <authorList>
            <person name="Carney J.G."/>
            <person name="Trachtenberg A.M."/>
            <person name="Rheaume B.A."/>
            <person name="Linnane J.D."/>
            <person name="Pitts N.L."/>
            <person name="Mykles D.L."/>
            <person name="Maclea K.S."/>
        </authorList>
    </citation>
    <scope>NUCLEOTIDE SEQUENCE [LARGE SCALE GENOMIC DNA]</scope>
    <source>
        <strain evidence="8 9">ATCC 33336</strain>
    </source>
</reference>
<evidence type="ECO:0000313" key="8">
    <source>
        <dbReference type="EMBL" id="OPX56940.1"/>
    </source>
</evidence>
<feature type="binding site" evidence="7">
    <location>
        <position position="107"/>
    </location>
    <ligand>
        <name>a divalent metal cation</name>
        <dbReference type="ChEBI" id="CHEBI:60240"/>
        <label>1</label>
    </ligand>
</feature>
<gene>
    <name evidence="8" type="ORF">BTE48_00440</name>
</gene>
<organism evidence="8 9">
    <name type="scientific">Oceanospirillum multiglobuliferum</name>
    <dbReference type="NCBI Taxonomy" id="64969"/>
    <lineage>
        <taxon>Bacteria</taxon>
        <taxon>Pseudomonadati</taxon>
        <taxon>Pseudomonadota</taxon>
        <taxon>Gammaproteobacteria</taxon>
        <taxon>Oceanospirillales</taxon>
        <taxon>Oceanospirillaceae</taxon>
        <taxon>Oceanospirillum</taxon>
    </lineage>
</organism>
<keyword evidence="9" id="KW-1185">Reference proteome</keyword>
<evidence type="ECO:0000256" key="2">
    <source>
        <dbReference type="ARBA" id="ARBA00022722"/>
    </source>
</evidence>
<keyword evidence="2" id="KW-0540">Nuclease</keyword>